<evidence type="ECO:0000313" key="29">
    <source>
        <dbReference type="Proteomes" id="UP000293433"/>
    </source>
</evidence>
<keyword evidence="9" id="KW-0547">Nucleotide-binding</keyword>
<dbReference type="InterPro" id="IPR001789">
    <property type="entry name" value="Sig_transdc_resp-reg_receiver"/>
</dbReference>
<dbReference type="FunFam" id="1.10.287.130:FF:000002">
    <property type="entry name" value="Two-component osmosensing histidine kinase"/>
    <property type="match status" value="1"/>
</dbReference>
<evidence type="ECO:0000256" key="15">
    <source>
        <dbReference type="ARBA" id="ARBA00023136"/>
    </source>
</evidence>
<dbReference type="GO" id="GO:0000155">
    <property type="term" value="F:phosphorelay sensor kinase activity"/>
    <property type="evidence" value="ECO:0007669"/>
    <property type="project" value="InterPro"/>
</dbReference>
<evidence type="ECO:0000259" key="26">
    <source>
        <dbReference type="PROSITE" id="PS50110"/>
    </source>
</evidence>
<comment type="subunit">
    <text evidence="17">At low DSF concentrations, interacts with RpfF.</text>
</comment>
<keyword evidence="29" id="KW-1185">Reference proteome</keyword>
<dbReference type="InterPro" id="IPR036097">
    <property type="entry name" value="HisK_dim/P_sf"/>
</dbReference>
<evidence type="ECO:0000256" key="13">
    <source>
        <dbReference type="ARBA" id="ARBA00023012"/>
    </source>
</evidence>
<dbReference type="Pfam" id="PF00512">
    <property type="entry name" value="HisKA"/>
    <property type="match status" value="1"/>
</dbReference>
<dbReference type="Pfam" id="PF01627">
    <property type="entry name" value="Hpt"/>
    <property type="match status" value="1"/>
</dbReference>
<keyword evidence="12 24" id="KW-1133">Transmembrane helix</keyword>
<dbReference type="Gene3D" id="1.20.120.160">
    <property type="entry name" value="HPT domain"/>
    <property type="match status" value="1"/>
</dbReference>
<dbReference type="PROSITE" id="PS50110">
    <property type="entry name" value="RESPONSE_REGULATORY"/>
    <property type="match status" value="1"/>
</dbReference>
<feature type="modified residue" description="Phosphohistidine" evidence="20">
    <location>
        <position position="757"/>
    </location>
</feature>
<keyword evidence="10" id="KW-0418">Kinase</keyword>
<keyword evidence="5 21" id="KW-0597">Phosphoprotein</keyword>
<feature type="compositionally biased region" description="Pro residues" evidence="23">
    <location>
        <begin position="678"/>
        <end position="691"/>
    </location>
</feature>
<feature type="transmembrane region" description="Helical" evidence="24">
    <location>
        <begin position="203"/>
        <end position="223"/>
    </location>
</feature>
<evidence type="ECO:0000256" key="19">
    <source>
        <dbReference type="ARBA" id="ARBA00070152"/>
    </source>
</evidence>
<feature type="coiled-coil region" evidence="22">
    <location>
        <begin position="226"/>
        <end position="263"/>
    </location>
</feature>
<accession>A0A4Q7LD53</accession>
<dbReference type="Gene3D" id="3.40.50.2300">
    <property type="match status" value="1"/>
</dbReference>
<dbReference type="EC" id="2.7.13.3" evidence="3"/>
<dbReference type="Pfam" id="PF02518">
    <property type="entry name" value="HATPase_c"/>
    <property type="match status" value="1"/>
</dbReference>
<organism evidence="28 29">
    <name type="scientific">Sphaerotilus mobilis</name>
    <dbReference type="NCBI Taxonomy" id="47994"/>
    <lineage>
        <taxon>Bacteria</taxon>
        <taxon>Pseudomonadati</taxon>
        <taxon>Pseudomonadota</taxon>
        <taxon>Betaproteobacteria</taxon>
        <taxon>Burkholderiales</taxon>
        <taxon>Sphaerotilaceae</taxon>
        <taxon>Sphaerotilus</taxon>
    </lineage>
</organism>
<keyword evidence="22" id="KW-0175">Coiled coil</keyword>
<keyword evidence="7 24" id="KW-0812">Transmembrane</keyword>
<feature type="modified residue" description="4-aspartylphosphate" evidence="21">
    <location>
        <position position="573"/>
    </location>
</feature>
<dbReference type="InterPro" id="IPR036641">
    <property type="entry name" value="HPT_dom_sf"/>
</dbReference>
<evidence type="ECO:0000256" key="12">
    <source>
        <dbReference type="ARBA" id="ARBA00022989"/>
    </source>
</evidence>
<dbReference type="InterPro" id="IPR003661">
    <property type="entry name" value="HisK_dim/P_dom"/>
</dbReference>
<dbReference type="SMART" id="SM00448">
    <property type="entry name" value="REC"/>
    <property type="match status" value="1"/>
</dbReference>
<keyword evidence="15 24" id="KW-0472">Membrane</keyword>
<dbReference type="PANTHER" id="PTHR45339:SF1">
    <property type="entry name" value="HYBRID SIGNAL TRANSDUCTION HISTIDINE KINASE J"/>
    <property type="match status" value="1"/>
</dbReference>
<dbReference type="Pfam" id="PF00072">
    <property type="entry name" value="Response_reg"/>
    <property type="match status" value="1"/>
</dbReference>
<feature type="transmembrane region" description="Helical" evidence="24">
    <location>
        <begin position="31"/>
        <end position="49"/>
    </location>
</feature>
<dbReference type="PRINTS" id="PR00344">
    <property type="entry name" value="BCTRLSENSOR"/>
</dbReference>
<evidence type="ECO:0000259" key="25">
    <source>
        <dbReference type="PROSITE" id="PS50109"/>
    </source>
</evidence>
<evidence type="ECO:0000256" key="3">
    <source>
        <dbReference type="ARBA" id="ARBA00012438"/>
    </source>
</evidence>
<evidence type="ECO:0000256" key="17">
    <source>
        <dbReference type="ARBA" id="ARBA00064003"/>
    </source>
</evidence>
<evidence type="ECO:0000256" key="21">
    <source>
        <dbReference type="PROSITE-ProRule" id="PRU00169"/>
    </source>
</evidence>
<keyword evidence="14" id="KW-0843">Virulence</keyword>
<comment type="catalytic activity">
    <reaction evidence="1">
        <text>ATP + protein L-histidine = ADP + protein N-phospho-L-histidine.</text>
        <dbReference type="EC" id="2.7.13.3"/>
    </reaction>
</comment>
<evidence type="ECO:0000256" key="22">
    <source>
        <dbReference type="SAM" id="Coils"/>
    </source>
</evidence>
<dbReference type="GO" id="GO:0005886">
    <property type="term" value="C:plasma membrane"/>
    <property type="evidence" value="ECO:0007669"/>
    <property type="project" value="UniProtKB-SubCell"/>
</dbReference>
<proteinExistence type="predicted"/>
<dbReference type="PROSITE" id="PS50109">
    <property type="entry name" value="HIS_KIN"/>
    <property type="match status" value="1"/>
</dbReference>
<evidence type="ECO:0000256" key="5">
    <source>
        <dbReference type="ARBA" id="ARBA00022553"/>
    </source>
</evidence>
<dbReference type="CDD" id="cd00082">
    <property type="entry name" value="HisKA"/>
    <property type="match status" value="1"/>
</dbReference>
<dbReference type="FunFam" id="3.30.565.10:FF:000010">
    <property type="entry name" value="Sensor histidine kinase RcsC"/>
    <property type="match status" value="1"/>
</dbReference>
<evidence type="ECO:0000256" key="9">
    <source>
        <dbReference type="ARBA" id="ARBA00022741"/>
    </source>
</evidence>
<dbReference type="PROSITE" id="PS50894">
    <property type="entry name" value="HPT"/>
    <property type="match status" value="1"/>
</dbReference>
<dbReference type="Proteomes" id="UP000293433">
    <property type="component" value="Unassembled WGS sequence"/>
</dbReference>
<evidence type="ECO:0000256" key="11">
    <source>
        <dbReference type="ARBA" id="ARBA00022840"/>
    </source>
</evidence>
<keyword evidence="11" id="KW-0067">ATP-binding</keyword>
<dbReference type="InterPro" id="IPR008207">
    <property type="entry name" value="Sig_transdc_His_kin_Hpt_dom"/>
</dbReference>
<evidence type="ECO:0000256" key="16">
    <source>
        <dbReference type="ARBA" id="ARBA00058004"/>
    </source>
</evidence>
<dbReference type="InterPro" id="IPR004358">
    <property type="entry name" value="Sig_transdc_His_kin-like_C"/>
</dbReference>
<feature type="domain" description="Response regulatory" evidence="26">
    <location>
        <begin position="524"/>
        <end position="641"/>
    </location>
</feature>
<evidence type="ECO:0000256" key="8">
    <source>
        <dbReference type="ARBA" id="ARBA00022729"/>
    </source>
</evidence>
<evidence type="ECO:0000256" key="24">
    <source>
        <dbReference type="SAM" id="Phobius"/>
    </source>
</evidence>
<name>A0A4Q7LD53_9BURK</name>
<dbReference type="InterPro" id="IPR036890">
    <property type="entry name" value="HATPase_C_sf"/>
</dbReference>
<feature type="region of interest" description="Disordered" evidence="23">
    <location>
        <begin position="651"/>
        <end position="694"/>
    </location>
</feature>
<dbReference type="CDD" id="cd16922">
    <property type="entry name" value="HATPase_EvgS-ArcB-TorS-like"/>
    <property type="match status" value="1"/>
</dbReference>
<evidence type="ECO:0000256" key="7">
    <source>
        <dbReference type="ARBA" id="ARBA00022692"/>
    </source>
</evidence>
<dbReference type="SUPFAM" id="SSF52172">
    <property type="entry name" value="CheY-like"/>
    <property type="match status" value="1"/>
</dbReference>
<comment type="function">
    <text evidence="16">Member of the two-component regulatory system BvgS/BvgA. Phosphorylates BvgA via a four-step phosphorelay in response to environmental signals.</text>
</comment>
<dbReference type="InterPro" id="IPR003594">
    <property type="entry name" value="HATPase_dom"/>
</dbReference>
<dbReference type="SUPFAM" id="SSF55874">
    <property type="entry name" value="ATPase domain of HSP90 chaperone/DNA topoisomerase II/histidine kinase"/>
    <property type="match status" value="1"/>
</dbReference>
<gene>
    <name evidence="28" type="ORF">EV685_3096</name>
</gene>
<dbReference type="SUPFAM" id="SSF47384">
    <property type="entry name" value="Homodimeric domain of signal transducing histidine kinase"/>
    <property type="match status" value="1"/>
</dbReference>
<evidence type="ECO:0000256" key="2">
    <source>
        <dbReference type="ARBA" id="ARBA00004651"/>
    </source>
</evidence>
<evidence type="ECO:0000256" key="14">
    <source>
        <dbReference type="ARBA" id="ARBA00023026"/>
    </source>
</evidence>
<protein>
    <recommendedName>
        <fullName evidence="18">Sensory/regulatory protein RpfC</fullName>
        <ecNumber evidence="3">2.7.13.3</ecNumber>
    </recommendedName>
    <alternativeName>
        <fullName evidence="19">Virulence sensor protein BvgS</fullName>
    </alternativeName>
</protein>
<dbReference type="Gene3D" id="3.30.565.10">
    <property type="entry name" value="Histidine kinase-like ATPase, C-terminal domain"/>
    <property type="match status" value="1"/>
</dbReference>
<dbReference type="GO" id="GO:0005524">
    <property type="term" value="F:ATP binding"/>
    <property type="evidence" value="ECO:0007669"/>
    <property type="project" value="UniProtKB-KW"/>
</dbReference>
<comment type="caution">
    <text evidence="28">The sequence shown here is derived from an EMBL/GenBank/DDBJ whole genome shotgun (WGS) entry which is preliminary data.</text>
</comment>
<evidence type="ECO:0000256" key="23">
    <source>
        <dbReference type="SAM" id="MobiDB-lite"/>
    </source>
</evidence>
<dbReference type="PANTHER" id="PTHR45339">
    <property type="entry name" value="HYBRID SIGNAL TRANSDUCTION HISTIDINE KINASE J"/>
    <property type="match status" value="1"/>
</dbReference>
<evidence type="ECO:0000256" key="4">
    <source>
        <dbReference type="ARBA" id="ARBA00022475"/>
    </source>
</evidence>
<dbReference type="Gene3D" id="1.10.287.130">
    <property type="match status" value="1"/>
</dbReference>
<comment type="subcellular location">
    <subcellularLocation>
        <location evidence="2">Cell membrane</location>
        <topology evidence="2">Multi-pass membrane protein</topology>
    </subcellularLocation>
</comment>
<keyword evidence="4" id="KW-1003">Cell membrane</keyword>
<feature type="domain" description="Histidine kinase" evidence="25">
    <location>
        <begin position="263"/>
        <end position="488"/>
    </location>
</feature>
<dbReference type="InterPro" id="IPR011006">
    <property type="entry name" value="CheY-like_superfamily"/>
</dbReference>
<evidence type="ECO:0000256" key="6">
    <source>
        <dbReference type="ARBA" id="ARBA00022679"/>
    </source>
</evidence>
<keyword evidence="8" id="KW-0732">Signal</keyword>
<keyword evidence="13" id="KW-0902">Two-component regulatory system</keyword>
<reference evidence="28 29" key="1">
    <citation type="submission" date="2019-02" db="EMBL/GenBank/DDBJ databases">
        <title>Genomic Encyclopedia of Type Strains, Phase IV (KMG-IV): sequencing the most valuable type-strain genomes for metagenomic binning, comparative biology and taxonomic classification.</title>
        <authorList>
            <person name="Goeker M."/>
        </authorList>
    </citation>
    <scope>NUCLEOTIDE SEQUENCE [LARGE SCALE GENOMIC DNA]</scope>
    <source>
        <strain evidence="28 29">DSM 10617</strain>
    </source>
</reference>
<evidence type="ECO:0000313" key="28">
    <source>
        <dbReference type="EMBL" id="RZS51912.1"/>
    </source>
</evidence>
<dbReference type="AlphaFoldDB" id="A0A4Q7LD53"/>
<evidence type="ECO:0000256" key="10">
    <source>
        <dbReference type="ARBA" id="ARBA00022777"/>
    </source>
</evidence>
<dbReference type="EMBL" id="SGWV01000011">
    <property type="protein sequence ID" value="RZS51912.1"/>
    <property type="molecule type" value="Genomic_DNA"/>
</dbReference>
<feature type="compositionally biased region" description="Low complexity" evidence="23">
    <location>
        <begin position="667"/>
        <end position="677"/>
    </location>
</feature>
<dbReference type="SMART" id="SM00388">
    <property type="entry name" value="HisKA"/>
    <property type="match status" value="1"/>
</dbReference>
<dbReference type="SUPFAM" id="SSF47226">
    <property type="entry name" value="Histidine-containing phosphotransfer domain, HPT domain"/>
    <property type="match status" value="1"/>
</dbReference>
<keyword evidence="6" id="KW-0808">Transferase</keyword>
<evidence type="ECO:0000256" key="18">
    <source>
        <dbReference type="ARBA" id="ARBA00068150"/>
    </source>
</evidence>
<evidence type="ECO:0000256" key="20">
    <source>
        <dbReference type="PROSITE-ProRule" id="PRU00110"/>
    </source>
</evidence>
<dbReference type="InterPro" id="IPR005467">
    <property type="entry name" value="His_kinase_dom"/>
</dbReference>
<dbReference type="CDD" id="cd17546">
    <property type="entry name" value="REC_hyHK_CKI1_RcsC-like"/>
    <property type="match status" value="1"/>
</dbReference>
<evidence type="ECO:0000256" key="1">
    <source>
        <dbReference type="ARBA" id="ARBA00000085"/>
    </source>
</evidence>
<dbReference type="SMART" id="SM00387">
    <property type="entry name" value="HATPase_c"/>
    <property type="match status" value="1"/>
</dbReference>
<evidence type="ECO:0000259" key="27">
    <source>
        <dbReference type="PROSITE" id="PS50894"/>
    </source>
</evidence>
<sequence>MPDVSSAVEVPSTLSAGRSHGDVGGGGVGRWLTLLAGVLLAVFAGVAWLQSQSLALLNATVQYQGDNLVWSFYQVEAEFEKLRSQTRELSFDPSPDKVESLQTRYELFVSRLSLIAPERTDAVLVRLPLQEQVLRDVNAFVAHADGVIGLDSKPPMDAAFWRDLESRLLPLAGAIHELSLQANRGIAEQVAARNDAVRQQNRIAIGLTVFQSLLTLLFAVIVVRQLSALQQRRAHLEALAISLQEARLEAEQASRAKSAFLANMSHELRTPFNGLLGMLSLLQRSRLDATQADYLLTARESGEHLLGILNDVLDISKLESGKLEITTAPTLLHRVLGDVRSVMSPQAQAKGLHWHVTLAEDVPVCIDTDAKRLKQILFNLVGNALKFTERGEVSLVVDRLSADLRQGRSEPLLRLRVSDTGIGMDGPTMTRLFQRFSQGDETINRRYGGTGLGLEISRSLARMMGGDIQVESRPGQGSAFTLVLPLRLADEAIDRSDVVPDSGWRESMAAALEASEPQVLQPLDVLVTDDHPVNRKFIHALLVQLGHQVSFAEDGQQALDMVSRHRYDLVLMDVHMPVMDGIAATRAIRALGGEAARTRIVALTADAFTESRQRVFDAGMDDFLAKPVQVEEIEQLFKRHFGARGRIEAPAAEAPAPAATPAPEPTPASAETTTLAPIPVPPPPAATPPAAPRRRFRRGDAARVLDLEAIGEVCVAVSIKGYGDLLGGFLSDESGTLADLLMVLRQADASRLKAAGHKLKGAAANLGLRELAATAKTIEQGGETLDAAQCEALAARLVEEFETARALCARMGWIAG</sequence>
<feature type="domain" description="HPt" evidence="27">
    <location>
        <begin position="718"/>
        <end position="811"/>
    </location>
</feature>